<dbReference type="EC" id="3.1.-.-" evidence="15"/>
<keyword evidence="4 15" id="KW-0540">Nuclease</keyword>
<evidence type="ECO:0000256" key="14">
    <source>
        <dbReference type="ARBA" id="ARBA00034726"/>
    </source>
</evidence>
<evidence type="ECO:0000256" key="1">
    <source>
        <dbReference type="ARBA" id="ARBA00004173"/>
    </source>
</evidence>
<dbReference type="PRINTS" id="PR00853">
    <property type="entry name" value="XPGRADSUPER"/>
</dbReference>
<evidence type="ECO:0000256" key="2">
    <source>
        <dbReference type="ARBA" id="ARBA00022553"/>
    </source>
</evidence>
<evidence type="ECO:0000313" key="19">
    <source>
        <dbReference type="Proteomes" id="UP001165740"/>
    </source>
</evidence>
<dbReference type="InterPro" id="IPR006085">
    <property type="entry name" value="XPG_DNA_repair_N"/>
</dbReference>
<evidence type="ECO:0000256" key="15">
    <source>
        <dbReference type="HAMAP-Rule" id="MF_03140"/>
    </source>
</evidence>
<sequence>MVLFVYILRRLFTKTISISLDCYGYKNNMGITGLTKLLGDHAPASMKEYDIKHFFGRKVAIDASMSIYQFLIAVRQDGSQLTNQEGETTSHLMGMFYRTIRMVENGIKPVYVFDGKPPEMKSGELAKRKEKREEAQKELDKAEEAGDEENVEKFSRRLVKVTKEHNDDCKKLLTLMGIPFVEAPCEAEAQCAALVKGGKVYATGTEDMDSLTFGSSVVLRHLTFSEARKLPIKEYQLSKILEDLNLSQDEFIDLCILLGCDYCDSIRGIGPKRAIELIKQHRNIEEIIKHLDKKKYTVPDDWLFKEARKLFQEPEVTDPEKLELKWTDPDEEGLVELMVKQKNFNEERIRNGAKKLLKSRQGTTQGRMDSFFSIVSTSKATTKRKAEETKGPQKKKGKGTFKKTK</sequence>
<dbReference type="GO" id="GO:0005739">
    <property type="term" value="C:mitochondrion"/>
    <property type="evidence" value="ECO:0007669"/>
    <property type="project" value="UniProtKB-SubCell"/>
</dbReference>
<dbReference type="GO" id="GO:0004523">
    <property type="term" value="F:RNA-DNA hybrid ribonuclease activity"/>
    <property type="evidence" value="ECO:0007669"/>
    <property type="project" value="TreeGrafter"/>
</dbReference>
<dbReference type="InterPro" id="IPR008918">
    <property type="entry name" value="HhH2"/>
</dbReference>
<dbReference type="AlphaFoldDB" id="A0A9W3AT99"/>
<keyword evidence="3 15" id="KW-0235">DNA replication</keyword>
<feature type="compositionally biased region" description="Basic residues" evidence="16">
    <location>
        <begin position="392"/>
        <end position="405"/>
    </location>
</feature>
<dbReference type="PANTHER" id="PTHR11081:SF9">
    <property type="entry name" value="FLAP ENDONUCLEASE 1"/>
    <property type="match status" value="1"/>
</dbReference>
<keyword evidence="12 15" id="KW-0234">DNA repair</keyword>
<dbReference type="GeneID" id="106079169"/>
<keyword evidence="6 15" id="KW-0255">Endonuclease</keyword>
<dbReference type="PANTHER" id="PTHR11081">
    <property type="entry name" value="FLAP ENDONUCLEASE FAMILY MEMBER"/>
    <property type="match status" value="1"/>
</dbReference>
<evidence type="ECO:0000259" key="18">
    <source>
        <dbReference type="SMART" id="SM00485"/>
    </source>
</evidence>
<dbReference type="InterPro" id="IPR036279">
    <property type="entry name" value="5-3_exonuclease_C_sf"/>
</dbReference>
<dbReference type="GO" id="GO:0043137">
    <property type="term" value="P:DNA replication, removal of RNA primer"/>
    <property type="evidence" value="ECO:0007669"/>
    <property type="project" value="UniProtKB-UniRule"/>
</dbReference>
<evidence type="ECO:0000256" key="16">
    <source>
        <dbReference type="SAM" id="MobiDB-lite"/>
    </source>
</evidence>
<evidence type="ECO:0000256" key="11">
    <source>
        <dbReference type="ARBA" id="ARBA00023128"/>
    </source>
</evidence>
<dbReference type="SUPFAM" id="SSF88723">
    <property type="entry name" value="PIN domain-like"/>
    <property type="match status" value="1"/>
</dbReference>
<protein>
    <recommendedName>
        <fullName evidence="15">Flap endonuclease 1</fullName>
        <shortName evidence="15">FEN-1</shortName>
        <ecNumber evidence="15">3.1.-.-</ecNumber>
    </recommendedName>
    <alternativeName>
        <fullName evidence="15">Flap structure-specific endonuclease 1</fullName>
    </alternativeName>
</protein>
<dbReference type="GO" id="GO:0030145">
    <property type="term" value="F:manganese ion binding"/>
    <property type="evidence" value="ECO:0007669"/>
    <property type="project" value="TreeGrafter"/>
</dbReference>
<dbReference type="GO" id="GO:0000287">
    <property type="term" value="F:magnesium ion binding"/>
    <property type="evidence" value="ECO:0007669"/>
    <property type="project" value="UniProtKB-UniRule"/>
</dbReference>
<feature type="compositionally biased region" description="Basic and acidic residues" evidence="16">
    <location>
        <begin position="122"/>
        <end position="144"/>
    </location>
</feature>
<evidence type="ECO:0000259" key="17">
    <source>
        <dbReference type="SMART" id="SM00484"/>
    </source>
</evidence>
<evidence type="ECO:0000256" key="3">
    <source>
        <dbReference type="ARBA" id="ARBA00022705"/>
    </source>
</evidence>
<organism evidence="19 20">
    <name type="scientific">Biomphalaria glabrata</name>
    <name type="common">Bloodfluke planorb</name>
    <name type="synonym">Freshwater snail</name>
    <dbReference type="NCBI Taxonomy" id="6526"/>
    <lineage>
        <taxon>Eukaryota</taxon>
        <taxon>Metazoa</taxon>
        <taxon>Spiralia</taxon>
        <taxon>Lophotrochozoa</taxon>
        <taxon>Mollusca</taxon>
        <taxon>Gastropoda</taxon>
        <taxon>Heterobranchia</taxon>
        <taxon>Euthyneura</taxon>
        <taxon>Panpulmonata</taxon>
        <taxon>Hygrophila</taxon>
        <taxon>Lymnaeoidea</taxon>
        <taxon>Planorbidae</taxon>
        <taxon>Biomphalaria</taxon>
    </lineage>
</organism>
<dbReference type="Proteomes" id="UP001165740">
    <property type="component" value="Chromosome 7"/>
</dbReference>
<dbReference type="GO" id="GO:0008409">
    <property type="term" value="F:5'-3' exonuclease activity"/>
    <property type="evidence" value="ECO:0007669"/>
    <property type="project" value="UniProtKB-UniRule"/>
</dbReference>
<accession>A0A9W3AT99</accession>
<keyword evidence="13 15" id="KW-0539">Nucleus</keyword>
<name>A0A9W3AT99_BIOGL</name>
<dbReference type="PROSITE" id="PS00841">
    <property type="entry name" value="XPG_1"/>
    <property type="match status" value="1"/>
</dbReference>
<dbReference type="HAMAP" id="MF_00614">
    <property type="entry name" value="Fen"/>
    <property type="match status" value="1"/>
</dbReference>
<dbReference type="Gene3D" id="3.40.50.1010">
    <property type="entry name" value="5'-nuclease"/>
    <property type="match status" value="1"/>
</dbReference>
<evidence type="ECO:0000256" key="8">
    <source>
        <dbReference type="ARBA" id="ARBA00022801"/>
    </source>
</evidence>
<gene>
    <name evidence="20" type="primary">LOC106079169</name>
</gene>
<dbReference type="InterPro" id="IPR006084">
    <property type="entry name" value="XPG/Rad2"/>
</dbReference>
<evidence type="ECO:0000256" key="5">
    <source>
        <dbReference type="ARBA" id="ARBA00022723"/>
    </source>
</evidence>
<dbReference type="RefSeq" id="XP_055890515.1">
    <property type="nucleotide sequence ID" value="XM_056034540.1"/>
</dbReference>
<evidence type="ECO:0000313" key="20">
    <source>
        <dbReference type="RefSeq" id="XP_055890515.1"/>
    </source>
</evidence>
<evidence type="ECO:0000256" key="6">
    <source>
        <dbReference type="ARBA" id="ARBA00022759"/>
    </source>
</evidence>
<dbReference type="GO" id="GO:0005730">
    <property type="term" value="C:nucleolus"/>
    <property type="evidence" value="ECO:0007669"/>
    <property type="project" value="UniProtKB-SubCell"/>
</dbReference>
<dbReference type="SUPFAM" id="SSF47807">
    <property type="entry name" value="5' to 3' exonuclease, C-terminal subdomain"/>
    <property type="match status" value="1"/>
</dbReference>
<dbReference type="GO" id="GO:0003677">
    <property type="term" value="F:DNA binding"/>
    <property type="evidence" value="ECO:0007669"/>
    <property type="project" value="UniProtKB-UniRule"/>
</dbReference>
<keyword evidence="9 15" id="KW-0269">Exonuclease</keyword>
<evidence type="ECO:0000256" key="9">
    <source>
        <dbReference type="ARBA" id="ARBA00022839"/>
    </source>
</evidence>
<dbReference type="InterPro" id="IPR029060">
    <property type="entry name" value="PIN-like_dom_sf"/>
</dbReference>
<dbReference type="Pfam" id="PF00867">
    <property type="entry name" value="XPG_I"/>
    <property type="match status" value="1"/>
</dbReference>
<feature type="region of interest" description="Disordered" evidence="16">
    <location>
        <begin position="122"/>
        <end position="148"/>
    </location>
</feature>
<feature type="region of interest" description="Disordered" evidence="16">
    <location>
        <begin position="357"/>
        <end position="405"/>
    </location>
</feature>
<keyword evidence="11 15" id="KW-0496">Mitochondrion</keyword>
<comment type="function">
    <text evidence="15">Structure-specific nuclease with 5'-flap endonuclease and 5'-3' exonuclease activities involved in DNA replication and repair. During DNA replication, cleaves the 5'-overhanging flap structure that is generated by displacement synthesis when DNA polymerase encounters the 5'-end of a downstream Okazaki fragment. It enters the flap from the 5'-end and then tracks to cleave the flap base, leaving a nick for ligation. Also involved in the long patch base excision repair (LP-BER) pathway, by cleaving within the apurinic/apyrimidinic (AP) site-terminated flap. Acts as a genome stabilization factor that prevents flaps from equilibrating into structures that lead to duplications and deletions. Also possesses 5'-3' exonuclease activity on nicked or gapped double-stranded DNA, and exhibits RNase H activity. Also involved in replication and repair of rDNA and in repairing mitochondrial DNA.</text>
</comment>
<evidence type="ECO:0000256" key="7">
    <source>
        <dbReference type="ARBA" id="ARBA00022763"/>
    </source>
</evidence>
<reference evidence="20" key="1">
    <citation type="submission" date="2025-08" db="UniProtKB">
        <authorList>
            <consortium name="RefSeq"/>
        </authorList>
    </citation>
    <scope>IDENTIFICATION</scope>
</reference>
<dbReference type="OrthoDB" id="1937206at2759"/>
<keyword evidence="8 15" id="KW-0378">Hydrolase</keyword>
<keyword evidence="5 15" id="KW-0479">Metal-binding</keyword>
<evidence type="ECO:0000256" key="10">
    <source>
        <dbReference type="ARBA" id="ARBA00022842"/>
    </source>
</evidence>
<comment type="cofactor">
    <cofactor evidence="15">
        <name>Mg(2+)</name>
        <dbReference type="ChEBI" id="CHEBI:18420"/>
    </cofactor>
    <text evidence="15">Binds 2 magnesium ions per subunit. They probably participate in the reaction catalyzed by the enzyme. May bind an additional third magnesium ion after substrate binding.</text>
</comment>
<dbReference type="InterPro" id="IPR006086">
    <property type="entry name" value="XPG-I_dom"/>
</dbReference>
<dbReference type="SMART" id="SM00484">
    <property type="entry name" value="XPGI"/>
    <property type="match status" value="1"/>
</dbReference>
<feature type="domain" description="XPG-I" evidence="17">
    <location>
        <begin position="174"/>
        <end position="246"/>
    </location>
</feature>
<dbReference type="OMA" id="MGIPWVQ"/>
<evidence type="ECO:0000256" key="12">
    <source>
        <dbReference type="ARBA" id="ARBA00023204"/>
    </source>
</evidence>
<proteinExistence type="inferred from homology"/>
<keyword evidence="7 15" id="KW-0227">DNA damage</keyword>
<dbReference type="GO" id="GO:0005654">
    <property type="term" value="C:nucleoplasm"/>
    <property type="evidence" value="ECO:0007669"/>
    <property type="project" value="UniProtKB-SubCell"/>
</dbReference>
<feature type="domain" description="XPG N-terminal" evidence="18">
    <location>
        <begin position="29"/>
        <end position="135"/>
    </location>
</feature>
<keyword evidence="19" id="KW-1185">Reference proteome</keyword>
<dbReference type="FunFam" id="3.40.50.1010:FF:000003">
    <property type="entry name" value="Flap endonuclease 1"/>
    <property type="match status" value="1"/>
</dbReference>
<dbReference type="SMART" id="SM00279">
    <property type="entry name" value="HhH2"/>
    <property type="match status" value="1"/>
</dbReference>
<dbReference type="FunFam" id="1.10.150.20:FF:000009">
    <property type="entry name" value="Flap endonuclease 1"/>
    <property type="match status" value="1"/>
</dbReference>
<evidence type="ECO:0000256" key="4">
    <source>
        <dbReference type="ARBA" id="ARBA00022722"/>
    </source>
</evidence>
<comment type="subcellular location">
    <subcellularLocation>
        <location evidence="1 15">Mitochondrion</location>
    </subcellularLocation>
    <subcellularLocation>
        <location evidence="15">Nucleus</location>
        <location evidence="15">Nucleolus</location>
    </subcellularLocation>
    <subcellularLocation>
        <location evidence="15">Nucleus</location>
        <location evidence="15">Nucleoplasm</location>
    </subcellularLocation>
    <text evidence="15">Resides mostly in the nucleoli and relocalizes to the nucleoplasm upon DNA damage.</text>
</comment>
<dbReference type="Gene3D" id="1.10.150.20">
    <property type="entry name" value="5' to 3' exonuclease, C-terminal subdomain"/>
    <property type="match status" value="1"/>
</dbReference>
<dbReference type="GO" id="GO:0006284">
    <property type="term" value="P:base-excision repair"/>
    <property type="evidence" value="ECO:0007669"/>
    <property type="project" value="UniProtKB-UniRule"/>
</dbReference>
<dbReference type="InterPro" id="IPR019974">
    <property type="entry name" value="XPG_CS"/>
</dbReference>
<evidence type="ECO:0000256" key="13">
    <source>
        <dbReference type="ARBA" id="ARBA00023242"/>
    </source>
</evidence>
<comment type="similarity">
    <text evidence="14 15">Belongs to the XPG/RAD2 endonuclease family. FEN1 subfamily.</text>
</comment>
<keyword evidence="2 15" id="KW-0597">Phosphoprotein</keyword>
<dbReference type="InterPro" id="IPR023426">
    <property type="entry name" value="Flap_endonuc"/>
</dbReference>
<dbReference type="CDD" id="cd09867">
    <property type="entry name" value="PIN_FEN1"/>
    <property type="match status" value="1"/>
</dbReference>
<dbReference type="SMART" id="SM00485">
    <property type="entry name" value="XPGN"/>
    <property type="match status" value="1"/>
</dbReference>
<dbReference type="PROSITE" id="PS00842">
    <property type="entry name" value="XPG_2"/>
    <property type="match status" value="1"/>
</dbReference>
<dbReference type="Pfam" id="PF00752">
    <property type="entry name" value="XPG_N"/>
    <property type="match status" value="1"/>
</dbReference>
<dbReference type="GO" id="GO:0017108">
    <property type="term" value="F:5'-flap endonuclease activity"/>
    <property type="evidence" value="ECO:0007669"/>
    <property type="project" value="UniProtKB-UniRule"/>
</dbReference>
<keyword evidence="10 15" id="KW-0460">Magnesium</keyword>